<evidence type="ECO:0000313" key="2">
    <source>
        <dbReference type="EMBL" id="TFB13573.1"/>
    </source>
</evidence>
<dbReference type="Proteomes" id="UP000297975">
    <property type="component" value="Unassembled WGS sequence"/>
</dbReference>
<dbReference type="InterPro" id="IPR035897">
    <property type="entry name" value="Toll_tir_struct_dom_sf"/>
</dbReference>
<protein>
    <submittedName>
        <fullName evidence="2">TIR domain-containing protein</fullName>
    </submittedName>
</protein>
<keyword evidence="3" id="KW-1185">Reference proteome</keyword>
<dbReference type="SUPFAM" id="SSF52200">
    <property type="entry name" value="Toll/Interleukin receptor TIR domain"/>
    <property type="match status" value="1"/>
</dbReference>
<accession>A0A4Y8IF52</accession>
<evidence type="ECO:0000313" key="3">
    <source>
        <dbReference type="Proteomes" id="UP000297975"/>
    </source>
</evidence>
<dbReference type="EMBL" id="SOPW01000024">
    <property type="protein sequence ID" value="TFB13573.1"/>
    <property type="molecule type" value="Genomic_DNA"/>
</dbReference>
<proteinExistence type="predicted"/>
<reference evidence="2 3" key="1">
    <citation type="submission" date="2019-03" db="EMBL/GenBank/DDBJ databases">
        <authorList>
            <person name="He R.-H."/>
        </authorList>
    </citation>
    <scope>NUCLEOTIDE SEQUENCE [LARGE SCALE GENOMIC DNA]</scope>
    <source>
        <strain evidence="3">SH 714</strain>
    </source>
</reference>
<dbReference type="AlphaFoldDB" id="A0A4Y8IF52"/>
<comment type="caution">
    <text evidence="2">The sequence shown here is derived from an EMBL/GenBank/DDBJ whole genome shotgun (WGS) entry which is preliminary data.</text>
</comment>
<dbReference type="Gene3D" id="3.40.50.10140">
    <property type="entry name" value="Toll/interleukin-1 receptor homology (TIR) domain"/>
    <property type="match status" value="1"/>
</dbReference>
<dbReference type="GO" id="GO:0007165">
    <property type="term" value="P:signal transduction"/>
    <property type="evidence" value="ECO:0007669"/>
    <property type="project" value="InterPro"/>
</dbReference>
<gene>
    <name evidence="2" type="ORF">E3U55_15750</name>
</gene>
<name>A0A4Y8IF52_9BACI</name>
<dbReference type="OrthoDB" id="9810385at2"/>
<feature type="domain" description="TIR" evidence="1">
    <location>
        <begin position="42"/>
        <end position="140"/>
    </location>
</feature>
<organism evidence="2 3">
    <name type="scientific">Filobacillus milosensis</name>
    <dbReference type="NCBI Taxonomy" id="94137"/>
    <lineage>
        <taxon>Bacteria</taxon>
        <taxon>Bacillati</taxon>
        <taxon>Bacillota</taxon>
        <taxon>Bacilli</taxon>
        <taxon>Bacillales</taxon>
        <taxon>Bacillaceae</taxon>
        <taxon>Filobacillus</taxon>
    </lineage>
</organism>
<dbReference type="RefSeq" id="WP_134341441.1">
    <property type="nucleotide sequence ID" value="NZ_SOPW01000024.1"/>
</dbReference>
<dbReference type="Pfam" id="PF13676">
    <property type="entry name" value="TIR_2"/>
    <property type="match status" value="1"/>
</dbReference>
<evidence type="ECO:0000259" key="1">
    <source>
        <dbReference type="Pfam" id="PF13676"/>
    </source>
</evidence>
<dbReference type="InterPro" id="IPR000157">
    <property type="entry name" value="TIR_dom"/>
</dbReference>
<sequence length="184" mass="21212">MSLFNVDDLRLIAKNKKPLYESSQQTIQKSFANFNENKNYDVFLSHSYSDAEVILGLCYFIESLGYTVYLDWKEDPQMNRGQVTKLTANTLRKRMGQSASLLFATSEHSTESVWMPWELGYFDALKGKVAILPLTIRSNSIDEYKGQEYLGLYEYAVRTGTSIFIHSDEKNFVGFERWIKGVNP</sequence>